<dbReference type="EMBL" id="CP036275">
    <property type="protein sequence ID" value="QDU38214.1"/>
    <property type="molecule type" value="Genomic_DNA"/>
</dbReference>
<accession>A0A517Z6Z9</accession>
<dbReference type="Proteomes" id="UP000320496">
    <property type="component" value="Chromosome"/>
</dbReference>
<reference evidence="1 2" key="1">
    <citation type="submission" date="2019-02" db="EMBL/GenBank/DDBJ databases">
        <title>Deep-cultivation of Planctomycetes and their phenomic and genomic characterization uncovers novel biology.</title>
        <authorList>
            <person name="Wiegand S."/>
            <person name="Jogler M."/>
            <person name="Boedeker C."/>
            <person name="Pinto D."/>
            <person name="Vollmers J."/>
            <person name="Rivas-Marin E."/>
            <person name="Kohn T."/>
            <person name="Peeters S.H."/>
            <person name="Heuer A."/>
            <person name="Rast P."/>
            <person name="Oberbeckmann S."/>
            <person name="Bunk B."/>
            <person name="Jeske O."/>
            <person name="Meyerdierks A."/>
            <person name="Storesund J.E."/>
            <person name="Kallscheuer N."/>
            <person name="Luecker S."/>
            <person name="Lage O.M."/>
            <person name="Pohl T."/>
            <person name="Merkel B.J."/>
            <person name="Hornburger P."/>
            <person name="Mueller R.-W."/>
            <person name="Bruemmer F."/>
            <person name="Labrenz M."/>
            <person name="Spormann A.M."/>
            <person name="Op den Camp H."/>
            <person name="Overmann J."/>
            <person name="Amann R."/>
            <person name="Jetten M.S.M."/>
            <person name="Mascher T."/>
            <person name="Medema M.H."/>
            <person name="Devos D.P."/>
            <person name="Kaster A.-K."/>
            <person name="Ovreas L."/>
            <person name="Rohde M."/>
            <person name="Galperin M.Y."/>
            <person name="Jogler C."/>
        </authorList>
    </citation>
    <scope>NUCLEOTIDE SEQUENCE [LARGE SCALE GENOMIC DNA]</scope>
    <source>
        <strain evidence="1 2">Mal4</strain>
    </source>
</reference>
<organism evidence="1 2">
    <name type="scientific">Maioricimonas rarisocia</name>
    <dbReference type="NCBI Taxonomy" id="2528026"/>
    <lineage>
        <taxon>Bacteria</taxon>
        <taxon>Pseudomonadati</taxon>
        <taxon>Planctomycetota</taxon>
        <taxon>Planctomycetia</taxon>
        <taxon>Planctomycetales</taxon>
        <taxon>Planctomycetaceae</taxon>
        <taxon>Maioricimonas</taxon>
    </lineage>
</organism>
<proteinExistence type="predicted"/>
<sequence>MTVSATAFFELVRPRRMDCWGDYGSILRDGMFHSEEQRLDRTGPFVSPISFPGLDGAVIVTGTARQKLEASGLSGVGEFRPVLLGKVVRIDWHKWDRHRHLEREQYPFNGEPEEYILHNPHDPATASQVEPLWTWHPLRIGKVLRKKGVMRLEGIMGRHDVFRLCDAGWRCIIVNERGMECVKDICGDWVAFDRIENQIVS</sequence>
<protein>
    <submittedName>
        <fullName evidence="1">Uncharacterized protein</fullName>
    </submittedName>
</protein>
<dbReference type="AlphaFoldDB" id="A0A517Z6Z9"/>
<evidence type="ECO:0000313" key="1">
    <source>
        <dbReference type="EMBL" id="QDU38214.1"/>
    </source>
</evidence>
<evidence type="ECO:0000313" key="2">
    <source>
        <dbReference type="Proteomes" id="UP000320496"/>
    </source>
</evidence>
<name>A0A517Z6Z9_9PLAN</name>
<keyword evidence="2" id="KW-1185">Reference proteome</keyword>
<dbReference type="KEGG" id="mri:Mal4_25390"/>
<gene>
    <name evidence="1" type="ORF">Mal4_25390</name>
</gene>